<organism evidence="1 2">
    <name type="scientific">Collybia nuda</name>
    <dbReference type="NCBI Taxonomy" id="64659"/>
    <lineage>
        <taxon>Eukaryota</taxon>
        <taxon>Fungi</taxon>
        <taxon>Dikarya</taxon>
        <taxon>Basidiomycota</taxon>
        <taxon>Agaricomycotina</taxon>
        <taxon>Agaricomycetes</taxon>
        <taxon>Agaricomycetidae</taxon>
        <taxon>Agaricales</taxon>
        <taxon>Tricholomatineae</taxon>
        <taxon>Clitocybaceae</taxon>
        <taxon>Collybia</taxon>
    </lineage>
</organism>
<dbReference type="Proteomes" id="UP000807353">
    <property type="component" value="Unassembled WGS sequence"/>
</dbReference>
<proteinExistence type="predicted"/>
<feature type="non-terminal residue" evidence="1">
    <location>
        <position position="123"/>
    </location>
</feature>
<sequence>VKESLGLSFRNIRALHQKLDSIPEKAGPWYTKTLCFKDKPDQKFTIQHQDVIQCIKSLWGDPAFTDHLVYQPRRVFSDNTRKNRIYSELWTGKWWNVIQTLLPKGATLAPIIIATDKTNLTQF</sequence>
<reference evidence="1" key="1">
    <citation type="submission" date="2020-11" db="EMBL/GenBank/DDBJ databases">
        <authorList>
            <consortium name="DOE Joint Genome Institute"/>
            <person name="Ahrendt S."/>
            <person name="Riley R."/>
            <person name="Andreopoulos W."/>
            <person name="Labutti K."/>
            <person name="Pangilinan J."/>
            <person name="Ruiz-Duenas F.J."/>
            <person name="Barrasa J.M."/>
            <person name="Sanchez-Garcia M."/>
            <person name="Camarero S."/>
            <person name="Miyauchi S."/>
            <person name="Serrano A."/>
            <person name="Linde D."/>
            <person name="Babiker R."/>
            <person name="Drula E."/>
            <person name="Ayuso-Fernandez I."/>
            <person name="Pacheco R."/>
            <person name="Padilla G."/>
            <person name="Ferreira P."/>
            <person name="Barriuso J."/>
            <person name="Kellner H."/>
            <person name="Castanera R."/>
            <person name="Alfaro M."/>
            <person name="Ramirez L."/>
            <person name="Pisabarro A.G."/>
            <person name="Kuo A."/>
            <person name="Tritt A."/>
            <person name="Lipzen A."/>
            <person name="He G."/>
            <person name="Yan M."/>
            <person name="Ng V."/>
            <person name="Cullen D."/>
            <person name="Martin F."/>
            <person name="Rosso M.-N."/>
            <person name="Henrissat B."/>
            <person name="Hibbett D."/>
            <person name="Martinez A.T."/>
            <person name="Grigoriev I.V."/>
        </authorList>
    </citation>
    <scope>NUCLEOTIDE SEQUENCE</scope>
    <source>
        <strain evidence="1">CBS 247.69</strain>
    </source>
</reference>
<dbReference type="InterPro" id="IPR041078">
    <property type="entry name" value="Plavaka"/>
</dbReference>
<keyword evidence="2" id="KW-1185">Reference proteome</keyword>
<dbReference type="OrthoDB" id="2418900at2759"/>
<dbReference type="Pfam" id="PF18759">
    <property type="entry name" value="Plavaka"/>
    <property type="match status" value="1"/>
</dbReference>
<dbReference type="AlphaFoldDB" id="A0A9P5Y934"/>
<comment type="caution">
    <text evidence="1">The sequence shown here is derived from an EMBL/GenBank/DDBJ whole genome shotgun (WGS) entry which is preliminary data.</text>
</comment>
<protein>
    <submittedName>
        <fullName evidence="1">Uncharacterized protein</fullName>
    </submittedName>
</protein>
<accession>A0A9P5Y934</accession>
<evidence type="ECO:0000313" key="2">
    <source>
        <dbReference type="Proteomes" id="UP000807353"/>
    </source>
</evidence>
<dbReference type="EMBL" id="MU150244">
    <property type="protein sequence ID" value="KAF9465842.1"/>
    <property type="molecule type" value="Genomic_DNA"/>
</dbReference>
<name>A0A9P5Y934_9AGAR</name>
<gene>
    <name evidence="1" type="ORF">BDZ94DRAFT_1145452</name>
</gene>
<evidence type="ECO:0000313" key="1">
    <source>
        <dbReference type="EMBL" id="KAF9465842.1"/>
    </source>
</evidence>
<feature type="non-terminal residue" evidence="1">
    <location>
        <position position="1"/>
    </location>
</feature>